<keyword evidence="2" id="KW-1185">Reference proteome</keyword>
<evidence type="ECO:0000313" key="1">
    <source>
        <dbReference type="EMBL" id="SIT44000.1"/>
    </source>
</evidence>
<dbReference type="Pfam" id="PF07799">
    <property type="entry name" value="DUF1643"/>
    <property type="match status" value="1"/>
</dbReference>
<name>A0A1N7S9E3_9BURK</name>
<dbReference type="InterPro" id="IPR012441">
    <property type="entry name" value="DUF1643"/>
</dbReference>
<gene>
    <name evidence="1" type="ORF">BN2476_370015</name>
</gene>
<proteinExistence type="predicted"/>
<reference evidence="1" key="1">
    <citation type="submission" date="2016-12" db="EMBL/GenBank/DDBJ databases">
        <authorList>
            <person name="Moulin L."/>
        </authorList>
    </citation>
    <scope>NUCLEOTIDE SEQUENCE [LARGE SCALE GENOMIC DNA]</scope>
    <source>
        <strain evidence="1">STM 7183</strain>
    </source>
</reference>
<organism evidence="1 2">
    <name type="scientific">Paraburkholderia piptadeniae</name>
    <dbReference type="NCBI Taxonomy" id="1701573"/>
    <lineage>
        <taxon>Bacteria</taxon>
        <taxon>Pseudomonadati</taxon>
        <taxon>Pseudomonadota</taxon>
        <taxon>Betaproteobacteria</taxon>
        <taxon>Burkholderiales</taxon>
        <taxon>Burkholderiaceae</taxon>
        <taxon>Paraburkholderia</taxon>
    </lineage>
</organism>
<evidence type="ECO:0000313" key="2">
    <source>
        <dbReference type="Proteomes" id="UP000195569"/>
    </source>
</evidence>
<accession>A0A1N7S9E3</accession>
<dbReference type="EMBL" id="CYGY02000037">
    <property type="protein sequence ID" value="SIT44000.1"/>
    <property type="molecule type" value="Genomic_DNA"/>
</dbReference>
<sequence length="92" mass="10208">MLNPSTADATLDDPTIRRCHGFAKLWACNGPAVANLYTLRSTDPAALCSHPDPIGPDNDVFLLNFARECGDVICAWGRMQSRARRTRRQHPD</sequence>
<comment type="caution">
    <text evidence="1">The sequence shown here is derived from an EMBL/GenBank/DDBJ whole genome shotgun (WGS) entry which is preliminary data.</text>
</comment>
<dbReference type="AlphaFoldDB" id="A0A1N7S9E3"/>
<dbReference type="RefSeq" id="WP_235850909.1">
    <property type="nucleotide sequence ID" value="NZ_CYGY02000037.1"/>
</dbReference>
<protein>
    <submittedName>
        <fullName evidence="1">Uncharacterized protein</fullName>
    </submittedName>
</protein>
<dbReference type="Proteomes" id="UP000195569">
    <property type="component" value="Unassembled WGS sequence"/>
</dbReference>